<evidence type="ECO:0000313" key="2">
    <source>
        <dbReference type="EMBL" id="MCB8881473.1"/>
    </source>
</evidence>
<dbReference type="InterPro" id="IPR013766">
    <property type="entry name" value="Thioredoxin_domain"/>
</dbReference>
<dbReference type="GO" id="GO:0016491">
    <property type="term" value="F:oxidoreductase activity"/>
    <property type="evidence" value="ECO:0007669"/>
    <property type="project" value="InterPro"/>
</dbReference>
<dbReference type="Pfam" id="PF01323">
    <property type="entry name" value="DSBA"/>
    <property type="match status" value="1"/>
</dbReference>
<dbReference type="SUPFAM" id="SSF52833">
    <property type="entry name" value="Thioredoxin-like"/>
    <property type="match status" value="1"/>
</dbReference>
<dbReference type="AlphaFoldDB" id="A0A963Z262"/>
<dbReference type="PANTHER" id="PTHR35272">
    <property type="entry name" value="THIOL:DISULFIDE INTERCHANGE PROTEIN DSBC-RELATED"/>
    <property type="match status" value="1"/>
</dbReference>
<dbReference type="InterPro" id="IPR036249">
    <property type="entry name" value="Thioredoxin-like_sf"/>
</dbReference>
<gene>
    <name evidence="2" type="ORF">ACELLULO517_14580</name>
</gene>
<keyword evidence="3" id="KW-1185">Reference proteome</keyword>
<comment type="caution">
    <text evidence="2">The sequence shown here is derived from an EMBL/GenBank/DDBJ whole genome shotgun (WGS) entry which is preliminary data.</text>
</comment>
<protein>
    <submittedName>
        <fullName evidence="2">DsbA family protein</fullName>
    </submittedName>
</protein>
<organism evidence="2 3">
    <name type="scientific">Acidisoma cellulosilyticum</name>
    <dbReference type="NCBI Taxonomy" id="2802395"/>
    <lineage>
        <taxon>Bacteria</taxon>
        <taxon>Pseudomonadati</taxon>
        <taxon>Pseudomonadota</taxon>
        <taxon>Alphaproteobacteria</taxon>
        <taxon>Acetobacterales</taxon>
        <taxon>Acidocellaceae</taxon>
        <taxon>Acidisoma</taxon>
    </lineage>
</organism>
<proteinExistence type="predicted"/>
<dbReference type="PANTHER" id="PTHR35272:SF3">
    <property type="entry name" value="THIOL:DISULFIDE INTERCHANGE PROTEIN DSBC"/>
    <property type="match status" value="1"/>
</dbReference>
<sequence length="205" mass="22398">MVKDPTILQDAISAWKADQQHQQEVTNRQAIAANRPQIYNAMDPSVGPAKANVTVIEFYDPRCPYCRQVDPMLSLWQQHDPDLRIVYKDLPILGPPSVIGSQAALAAERQGAYMPFRAALMASPPNIDSAMVHRISDELGLNWTKLQKDMNDPAIAQRLADNEQLAQKLGIQGTPGFVVGDQLVVGSSLTDVQAAADAARKSAKQ</sequence>
<accession>A0A963Z262</accession>
<dbReference type="Gene3D" id="3.40.30.10">
    <property type="entry name" value="Glutaredoxin"/>
    <property type="match status" value="1"/>
</dbReference>
<evidence type="ECO:0000259" key="1">
    <source>
        <dbReference type="PROSITE" id="PS51352"/>
    </source>
</evidence>
<name>A0A963Z262_9PROT</name>
<feature type="domain" description="Thioredoxin" evidence="1">
    <location>
        <begin position="19"/>
        <end position="201"/>
    </location>
</feature>
<dbReference type="CDD" id="cd03023">
    <property type="entry name" value="DsbA_Com1_like"/>
    <property type="match status" value="1"/>
</dbReference>
<dbReference type="InterPro" id="IPR001853">
    <property type="entry name" value="DSBA-like_thioredoxin_dom"/>
</dbReference>
<dbReference type="Proteomes" id="UP000721844">
    <property type="component" value="Unassembled WGS sequence"/>
</dbReference>
<reference evidence="2 3" key="1">
    <citation type="journal article" date="2021" name="Microorganisms">
        <title>Acidisoma silvae sp. nov. and Acidisomacellulosilytica sp. nov., Two Acidophilic Bacteria Isolated from Decaying Wood, Hydrolyzing Cellulose and Producing Poly-3-hydroxybutyrate.</title>
        <authorList>
            <person name="Mieszkin S."/>
            <person name="Pouder E."/>
            <person name="Uroz S."/>
            <person name="Simon-Colin C."/>
            <person name="Alain K."/>
        </authorList>
    </citation>
    <scope>NUCLEOTIDE SEQUENCE [LARGE SCALE GENOMIC DNA]</scope>
    <source>
        <strain evidence="2 3">HW T5.17</strain>
    </source>
</reference>
<dbReference type="PROSITE" id="PS51352">
    <property type="entry name" value="THIOREDOXIN_2"/>
    <property type="match status" value="1"/>
</dbReference>
<dbReference type="InterPro" id="IPR051470">
    <property type="entry name" value="Thiol:disulfide_interchange"/>
</dbReference>
<dbReference type="EMBL" id="JAESVA010000004">
    <property type="protein sequence ID" value="MCB8881473.1"/>
    <property type="molecule type" value="Genomic_DNA"/>
</dbReference>
<evidence type="ECO:0000313" key="3">
    <source>
        <dbReference type="Proteomes" id="UP000721844"/>
    </source>
</evidence>